<dbReference type="Pfam" id="PF07660">
    <property type="entry name" value="STN"/>
    <property type="match status" value="1"/>
</dbReference>
<evidence type="ECO:0000256" key="5">
    <source>
        <dbReference type="ARBA" id="ARBA00022496"/>
    </source>
</evidence>
<dbReference type="InterPro" id="IPR012910">
    <property type="entry name" value="Plug_dom"/>
</dbReference>
<keyword evidence="5" id="KW-0410">Iron transport</keyword>
<name>F1YWG6_9PROT</name>
<comment type="similarity">
    <text evidence="2 14 15">Belongs to the TonB-dependent receptor family.</text>
</comment>
<dbReference type="InterPro" id="IPR010105">
    <property type="entry name" value="TonB_sidphr_rcpt"/>
</dbReference>
<keyword evidence="6 14" id="KW-0812">Transmembrane</keyword>
<feature type="signal peptide" evidence="16">
    <location>
        <begin position="1"/>
        <end position="35"/>
    </location>
</feature>
<evidence type="ECO:0000256" key="15">
    <source>
        <dbReference type="RuleBase" id="RU003357"/>
    </source>
</evidence>
<dbReference type="GO" id="GO:0009279">
    <property type="term" value="C:cell outer membrane"/>
    <property type="evidence" value="ECO:0007669"/>
    <property type="project" value="UniProtKB-SubCell"/>
</dbReference>
<keyword evidence="10 15" id="KW-0798">TonB box</keyword>
<keyword evidence="4 14" id="KW-1134">Transmembrane beta strand</keyword>
<gene>
    <name evidence="18" type="primary">fct</name>
    <name evidence="18" type="ORF">APO_2578</name>
</gene>
<evidence type="ECO:0000256" key="12">
    <source>
        <dbReference type="ARBA" id="ARBA00023170"/>
    </source>
</evidence>
<dbReference type="InterPro" id="IPR036942">
    <property type="entry name" value="Beta-barrel_TonB_sf"/>
</dbReference>
<dbReference type="PANTHER" id="PTHR32552:SF68">
    <property type="entry name" value="FERRICHROME OUTER MEMBRANE TRANSPORTER_PHAGE RECEPTOR"/>
    <property type="match status" value="1"/>
</dbReference>
<evidence type="ECO:0000256" key="7">
    <source>
        <dbReference type="ARBA" id="ARBA00022729"/>
    </source>
</evidence>
<evidence type="ECO:0000256" key="3">
    <source>
        <dbReference type="ARBA" id="ARBA00022448"/>
    </source>
</evidence>
<feature type="chain" id="PRO_5003273901" evidence="16">
    <location>
        <begin position="36"/>
        <end position="847"/>
    </location>
</feature>
<evidence type="ECO:0000313" key="19">
    <source>
        <dbReference type="Proteomes" id="UP000018454"/>
    </source>
</evidence>
<evidence type="ECO:0000259" key="17">
    <source>
        <dbReference type="SMART" id="SM00965"/>
    </source>
</evidence>
<reference evidence="18 19" key="1">
    <citation type="journal article" date="2011" name="Science">
        <title>Drosophila microbiome modulates host developmental and metabolic homeostasis via insulin signaling.</title>
        <authorList>
            <person name="Shin S.C."/>
            <person name="Kim S.H."/>
            <person name="You H."/>
            <person name="Kim B."/>
            <person name="Kim A.C."/>
            <person name="Lee K.A."/>
            <person name="Yoon J.H."/>
            <person name="Ryu J.H."/>
            <person name="Lee W.J."/>
        </authorList>
    </citation>
    <scope>NUCLEOTIDE SEQUENCE [LARGE SCALE GENOMIC DNA]</scope>
    <source>
        <strain evidence="18 19">DM001</strain>
    </source>
</reference>
<dbReference type="Pfam" id="PF07715">
    <property type="entry name" value="Plug"/>
    <property type="match status" value="1"/>
</dbReference>
<keyword evidence="13 14" id="KW-0998">Cell outer membrane</keyword>
<evidence type="ECO:0000256" key="1">
    <source>
        <dbReference type="ARBA" id="ARBA00004571"/>
    </source>
</evidence>
<dbReference type="Proteomes" id="UP000018454">
    <property type="component" value="Unassembled WGS sequence"/>
</dbReference>
<evidence type="ECO:0000256" key="11">
    <source>
        <dbReference type="ARBA" id="ARBA00023136"/>
    </source>
</evidence>
<keyword evidence="9" id="KW-0406">Ion transport</keyword>
<evidence type="ECO:0000256" key="4">
    <source>
        <dbReference type="ARBA" id="ARBA00022452"/>
    </source>
</evidence>
<evidence type="ECO:0000256" key="14">
    <source>
        <dbReference type="PROSITE-ProRule" id="PRU01360"/>
    </source>
</evidence>
<dbReference type="GO" id="GO:0038023">
    <property type="term" value="F:signaling receptor activity"/>
    <property type="evidence" value="ECO:0007669"/>
    <property type="project" value="InterPro"/>
</dbReference>
<evidence type="ECO:0000313" key="18">
    <source>
        <dbReference type="EMBL" id="EGE46867.1"/>
    </source>
</evidence>
<keyword evidence="12 18" id="KW-0675">Receptor</keyword>
<keyword evidence="3 14" id="KW-0813">Transport</keyword>
<feature type="domain" description="Secretin/TonB short N-terminal" evidence="17">
    <location>
        <begin position="71"/>
        <end position="121"/>
    </location>
</feature>
<evidence type="ECO:0000256" key="6">
    <source>
        <dbReference type="ARBA" id="ARBA00022692"/>
    </source>
</evidence>
<dbReference type="Pfam" id="PF00593">
    <property type="entry name" value="TonB_dep_Rec_b-barrel"/>
    <property type="match status" value="1"/>
</dbReference>
<proteinExistence type="inferred from homology"/>
<dbReference type="InterPro" id="IPR011662">
    <property type="entry name" value="Secretin/TonB_short_N"/>
</dbReference>
<evidence type="ECO:0000256" key="16">
    <source>
        <dbReference type="SAM" id="SignalP"/>
    </source>
</evidence>
<dbReference type="PANTHER" id="PTHR32552">
    <property type="entry name" value="FERRICHROME IRON RECEPTOR-RELATED"/>
    <property type="match status" value="1"/>
</dbReference>
<dbReference type="InterPro" id="IPR039426">
    <property type="entry name" value="TonB-dep_rcpt-like"/>
</dbReference>
<dbReference type="PROSITE" id="PS52016">
    <property type="entry name" value="TONB_DEPENDENT_REC_3"/>
    <property type="match status" value="1"/>
</dbReference>
<dbReference type="NCBIfam" id="TIGR01783">
    <property type="entry name" value="TonB-siderophor"/>
    <property type="match status" value="1"/>
</dbReference>
<dbReference type="Gene3D" id="2.40.170.20">
    <property type="entry name" value="TonB-dependent receptor, beta-barrel domain"/>
    <property type="match status" value="1"/>
</dbReference>
<evidence type="ECO:0000256" key="13">
    <source>
        <dbReference type="ARBA" id="ARBA00023237"/>
    </source>
</evidence>
<dbReference type="SUPFAM" id="SSF56935">
    <property type="entry name" value="Porins"/>
    <property type="match status" value="1"/>
</dbReference>
<dbReference type="SMART" id="SM00965">
    <property type="entry name" value="STN"/>
    <property type="match status" value="1"/>
</dbReference>
<keyword evidence="7 16" id="KW-0732">Signal</keyword>
<evidence type="ECO:0000256" key="8">
    <source>
        <dbReference type="ARBA" id="ARBA00023004"/>
    </source>
</evidence>
<dbReference type="GO" id="GO:0015891">
    <property type="term" value="P:siderophore transport"/>
    <property type="evidence" value="ECO:0007669"/>
    <property type="project" value="InterPro"/>
</dbReference>
<keyword evidence="8" id="KW-0408">Iron</keyword>
<dbReference type="Gene3D" id="3.55.50.30">
    <property type="match status" value="1"/>
</dbReference>
<dbReference type="EMBL" id="AEUP01000039">
    <property type="protein sequence ID" value="EGE46867.1"/>
    <property type="molecule type" value="Genomic_DNA"/>
</dbReference>
<keyword evidence="11 14" id="KW-0472">Membrane</keyword>
<evidence type="ECO:0000256" key="9">
    <source>
        <dbReference type="ARBA" id="ARBA00023065"/>
    </source>
</evidence>
<evidence type="ECO:0000256" key="2">
    <source>
        <dbReference type="ARBA" id="ARBA00009810"/>
    </source>
</evidence>
<dbReference type="InterPro" id="IPR000531">
    <property type="entry name" value="Beta-barrel_TonB"/>
</dbReference>
<sequence length="847" mass="92828">MRRNVSVGADRKIIAAILMTSSALASVAGAPGAFAQTVVSSAMTADQSKSFSIPTGSLAKALTSFGAQSGKQVSVETSVIQGLSSPGIAGRMTAQQALTRLLAGTGLTYRLSGNVVTLVPASANITLGPVRVGGTLAHQDPTGPGVGYVAENTMSATKTNTSIMEIPNSIHVVTKQLIIDQQPQTIAQALRYVPGIYAESLGTGDVGAASDGSNSIKQRGFSTTQFVDGLMGTSGASGETAFVERIEAVNGPASVMYGQTTPGGMIGITLKKPTTTPLHEVSVGFGNWGRYEGTFDYSDKVNKSGTLRFRVAGIGVTQGTQTDHVKYQRVGILSSLTWDIDKDTSWTLLGMYKYTPNNGVDISRPVRGTLITDSEIPRISRSTFLGLPNFNSYSKTDAMLESQFHHRFNKFVNFDQTFRWDNAQSNTNYAFWDHAIDVQNISVDAEQSKLKNNTIQFDARLTGKFKIGHVQNKWVVGSDFRDYSYNSSSAFDASYDYPISMNVYNPRPNYTPCFDIVSGKCYGQKTIVPYSFFQEGIYFQDQIKWKGLSVLLGGRQDWVNYDHNTTTYTSDGNGNVTHTYKDNKPQPQSAFTWRAGLIYQFNFGLAPYFSYSTSFVPQLSTSYLGQPFAPLTGKQLEAGLKYKVPNQDILLTAAAFHIDEDHYLISDLVHGGSTDAGRVKSQGFEVSANANITKNLRLVASYSYTDTQFSKSNLTNKKYNPYTDSNYGDKISQQGMYVPRVPRNMFSVFADYTVPSTFMEGIGVNWGMRYIGSTYGDNVESYKVPSYILFDIGAHYDFGQKFRSLKGLKVQLSMSNLTNKYYVAGCQTDVCYLGEGRKVYGNISYSW</sequence>
<comment type="subcellular location">
    <subcellularLocation>
        <location evidence="1 14">Cell outer membrane</location>
        <topology evidence="1 14">Multi-pass membrane protein</topology>
    </subcellularLocation>
</comment>
<protein>
    <submittedName>
        <fullName evidence="18">Ferrichrysobactin receptor</fullName>
    </submittedName>
</protein>
<dbReference type="Gene3D" id="2.170.130.10">
    <property type="entry name" value="TonB-dependent receptor, plug domain"/>
    <property type="match status" value="1"/>
</dbReference>
<dbReference type="GO" id="GO:0015344">
    <property type="term" value="F:siderophore uptake transmembrane transporter activity"/>
    <property type="evidence" value="ECO:0007669"/>
    <property type="project" value="TreeGrafter"/>
</dbReference>
<dbReference type="CDD" id="cd01347">
    <property type="entry name" value="ligand_gated_channel"/>
    <property type="match status" value="1"/>
</dbReference>
<accession>F1YWG6</accession>
<dbReference type="AlphaFoldDB" id="F1YWG6"/>
<dbReference type="InterPro" id="IPR037066">
    <property type="entry name" value="Plug_dom_sf"/>
</dbReference>
<comment type="caution">
    <text evidence="18">The sequence shown here is derived from an EMBL/GenBank/DDBJ whole genome shotgun (WGS) entry which is preliminary data.</text>
</comment>
<evidence type="ECO:0000256" key="10">
    <source>
        <dbReference type="ARBA" id="ARBA00023077"/>
    </source>
</evidence>
<organism evidence="18 19">
    <name type="scientific">Acetobacter pomorum DM001</name>
    <dbReference type="NCBI Taxonomy" id="945681"/>
    <lineage>
        <taxon>Bacteria</taxon>
        <taxon>Pseudomonadati</taxon>
        <taxon>Pseudomonadota</taxon>
        <taxon>Alphaproteobacteria</taxon>
        <taxon>Acetobacterales</taxon>
        <taxon>Acetobacteraceae</taxon>
        <taxon>Acetobacter</taxon>
    </lineage>
</organism>